<evidence type="ECO:0000256" key="4">
    <source>
        <dbReference type="ARBA" id="ARBA00022475"/>
    </source>
</evidence>
<keyword evidence="4 8" id="KW-1003">Cell membrane</keyword>
<organism evidence="9 10">
    <name type="scientific">Phreatobacter aquaticus</name>
    <dbReference type="NCBI Taxonomy" id="2570229"/>
    <lineage>
        <taxon>Bacteria</taxon>
        <taxon>Pseudomonadati</taxon>
        <taxon>Pseudomonadota</taxon>
        <taxon>Alphaproteobacteria</taxon>
        <taxon>Hyphomicrobiales</taxon>
        <taxon>Phreatobacteraceae</taxon>
        <taxon>Phreatobacter</taxon>
    </lineage>
</organism>
<evidence type="ECO:0000256" key="1">
    <source>
        <dbReference type="ARBA" id="ARBA00004651"/>
    </source>
</evidence>
<evidence type="ECO:0000256" key="7">
    <source>
        <dbReference type="ARBA" id="ARBA00023136"/>
    </source>
</evidence>
<dbReference type="RefSeq" id="WP_137101779.1">
    <property type="nucleotide sequence ID" value="NZ_CP039865.1"/>
</dbReference>
<evidence type="ECO:0000256" key="3">
    <source>
        <dbReference type="ARBA" id="ARBA00022448"/>
    </source>
</evidence>
<dbReference type="AlphaFoldDB" id="A0A4D7QR34"/>
<evidence type="ECO:0000256" key="2">
    <source>
        <dbReference type="ARBA" id="ARBA00009142"/>
    </source>
</evidence>
<feature type="transmembrane region" description="Helical" evidence="8">
    <location>
        <begin position="222"/>
        <end position="239"/>
    </location>
</feature>
<evidence type="ECO:0000313" key="10">
    <source>
        <dbReference type="Proteomes" id="UP000298588"/>
    </source>
</evidence>
<comment type="similarity">
    <text evidence="2 8">Belongs to the 4-toluene sulfonate uptake permease (TSUP) (TC 2.A.102) family.</text>
</comment>
<feature type="transmembrane region" description="Helical" evidence="8">
    <location>
        <begin position="76"/>
        <end position="97"/>
    </location>
</feature>
<feature type="transmembrane region" description="Helical" evidence="8">
    <location>
        <begin position="193"/>
        <end position="210"/>
    </location>
</feature>
<evidence type="ECO:0000256" key="5">
    <source>
        <dbReference type="ARBA" id="ARBA00022692"/>
    </source>
</evidence>
<proteinExistence type="inferred from homology"/>
<feature type="transmembrane region" description="Helical" evidence="8">
    <location>
        <begin position="103"/>
        <end position="123"/>
    </location>
</feature>
<feature type="transmembrane region" description="Helical" evidence="8">
    <location>
        <begin position="135"/>
        <end position="156"/>
    </location>
</feature>
<feature type="transmembrane region" description="Helical" evidence="8">
    <location>
        <begin position="47"/>
        <end position="64"/>
    </location>
</feature>
<accession>A0A4D7QR34</accession>
<keyword evidence="5 8" id="KW-0812">Transmembrane</keyword>
<comment type="subcellular location">
    <subcellularLocation>
        <location evidence="1 8">Cell membrane</location>
        <topology evidence="1 8">Multi-pass membrane protein</topology>
    </subcellularLocation>
</comment>
<dbReference type="GO" id="GO:0005886">
    <property type="term" value="C:plasma membrane"/>
    <property type="evidence" value="ECO:0007669"/>
    <property type="project" value="UniProtKB-SubCell"/>
</dbReference>
<keyword evidence="6 8" id="KW-1133">Transmembrane helix</keyword>
<evidence type="ECO:0000256" key="8">
    <source>
        <dbReference type="RuleBase" id="RU363041"/>
    </source>
</evidence>
<evidence type="ECO:0000313" key="9">
    <source>
        <dbReference type="EMBL" id="QCK88453.1"/>
    </source>
</evidence>
<keyword evidence="10" id="KW-1185">Reference proteome</keyword>
<dbReference type="PANTHER" id="PTHR30269:SF37">
    <property type="entry name" value="MEMBRANE TRANSPORTER PROTEIN"/>
    <property type="match status" value="1"/>
</dbReference>
<dbReference type="EMBL" id="CP039865">
    <property type="protein sequence ID" value="QCK88453.1"/>
    <property type="molecule type" value="Genomic_DNA"/>
</dbReference>
<dbReference type="InterPro" id="IPR052017">
    <property type="entry name" value="TSUP"/>
</dbReference>
<feature type="transmembrane region" description="Helical" evidence="8">
    <location>
        <begin position="12"/>
        <end position="41"/>
    </location>
</feature>
<keyword evidence="7 8" id="KW-0472">Membrane</keyword>
<name>A0A4D7QR34_9HYPH</name>
<dbReference type="PANTHER" id="PTHR30269">
    <property type="entry name" value="TRANSMEMBRANE PROTEIN YFCA"/>
    <property type="match status" value="1"/>
</dbReference>
<evidence type="ECO:0000256" key="6">
    <source>
        <dbReference type="ARBA" id="ARBA00022989"/>
    </source>
</evidence>
<keyword evidence="3" id="KW-0813">Transport</keyword>
<protein>
    <recommendedName>
        <fullName evidence="8">Probable membrane transporter protein</fullName>
    </recommendedName>
</protein>
<sequence length="241" mass="25276">MTLLGFGPGELAAITAIMTLATLVQMGLGLGLSLVMIPLLALVSPTLVPGPAVCCAFVLMPLMIHGNGHLISRVEIGWGAFGLVLGTAVGVVALVWIDPVHLPRVFGAMILIAVGLALSGLRLKVQPRDIAGASIVSGVMGGMSGIHGPLIGIVYAGEDPAKIRATLALYWIIAYAIMIAMHVVAGRFGWIDVARAGVLMPGLLIGYWLAPLIVRHIDRQRMRWGMLTIATLGALMLLIRG</sequence>
<dbReference type="OrthoDB" id="5472127at2"/>
<dbReference type="Proteomes" id="UP000298588">
    <property type="component" value="Chromosome"/>
</dbReference>
<dbReference type="Pfam" id="PF01925">
    <property type="entry name" value="TauE"/>
    <property type="match status" value="1"/>
</dbReference>
<dbReference type="KEGG" id="paqt:E8L99_23185"/>
<dbReference type="InterPro" id="IPR002781">
    <property type="entry name" value="TM_pro_TauE-like"/>
</dbReference>
<gene>
    <name evidence="9" type="ORF">E8L99_23185</name>
</gene>
<feature type="transmembrane region" description="Helical" evidence="8">
    <location>
        <begin position="168"/>
        <end position="186"/>
    </location>
</feature>
<reference evidence="9 10" key="1">
    <citation type="submission" date="2019-04" db="EMBL/GenBank/DDBJ databases">
        <title>Phreatobacter aquaticus sp. nov.</title>
        <authorList>
            <person name="Choi A."/>
            <person name="Baek K."/>
        </authorList>
    </citation>
    <scope>NUCLEOTIDE SEQUENCE [LARGE SCALE GENOMIC DNA]</scope>
    <source>
        <strain evidence="9 10">NMCR1094</strain>
    </source>
</reference>